<sequence length="96" mass="10872">MAKVFITHRAEADLQEIWNYIAEDNPQAANRQLREIAASCERLAEFPGISFARPEIGEGVRSWPVGAYQVLHRHLDGGVQIVRVVHGARDVDEFFE</sequence>
<comment type="caution">
    <text evidence="3">The sequence shown here is derived from an EMBL/GenBank/DDBJ whole genome shotgun (WGS) entry which is preliminary data.</text>
</comment>
<dbReference type="InterPro" id="IPR051803">
    <property type="entry name" value="TA_system_RelE-like_toxin"/>
</dbReference>
<dbReference type="EMBL" id="JAOVZO020000003">
    <property type="protein sequence ID" value="MDC8011897.1"/>
    <property type="molecule type" value="Genomic_DNA"/>
</dbReference>
<organism evidence="3 4">
    <name type="scientific">Tahibacter soli</name>
    <dbReference type="NCBI Taxonomy" id="2983605"/>
    <lineage>
        <taxon>Bacteria</taxon>
        <taxon>Pseudomonadati</taxon>
        <taxon>Pseudomonadota</taxon>
        <taxon>Gammaproteobacteria</taxon>
        <taxon>Lysobacterales</taxon>
        <taxon>Rhodanobacteraceae</taxon>
        <taxon>Tahibacter</taxon>
    </lineage>
</organism>
<gene>
    <name evidence="3" type="ORF">OD750_004980</name>
</gene>
<proteinExistence type="inferred from homology"/>
<evidence type="ECO:0000313" key="4">
    <source>
        <dbReference type="Proteomes" id="UP001139971"/>
    </source>
</evidence>
<comment type="similarity">
    <text evidence="1">Belongs to the RelE toxin family.</text>
</comment>
<protein>
    <submittedName>
        <fullName evidence="3">Type II toxin-antitoxin system RelE/ParE family toxin</fullName>
    </submittedName>
</protein>
<dbReference type="Proteomes" id="UP001139971">
    <property type="component" value="Unassembled WGS sequence"/>
</dbReference>
<name>A0A9X3YHU2_9GAMM</name>
<dbReference type="RefSeq" id="WP_263543165.1">
    <property type="nucleotide sequence ID" value="NZ_JAOVZO020000003.1"/>
</dbReference>
<evidence type="ECO:0000256" key="1">
    <source>
        <dbReference type="ARBA" id="ARBA00006226"/>
    </source>
</evidence>
<dbReference type="InterPro" id="IPR035093">
    <property type="entry name" value="RelE/ParE_toxin_dom_sf"/>
</dbReference>
<dbReference type="Pfam" id="PF05016">
    <property type="entry name" value="ParE_toxin"/>
    <property type="match status" value="1"/>
</dbReference>
<dbReference type="PANTHER" id="PTHR33755">
    <property type="entry name" value="TOXIN PARE1-RELATED"/>
    <property type="match status" value="1"/>
</dbReference>
<evidence type="ECO:0000313" key="3">
    <source>
        <dbReference type="EMBL" id="MDC8011897.1"/>
    </source>
</evidence>
<dbReference type="AlphaFoldDB" id="A0A9X3YHU2"/>
<keyword evidence="4" id="KW-1185">Reference proteome</keyword>
<evidence type="ECO:0000256" key="2">
    <source>
        <dbReference type="ARBA" id="ARBA00022649"/>
    </source>
</evidence>
<dbReference type="PANTHER" id="PTHR33755:SF6">
    <property type="entry name" value="PLASMID STABILIZATION SYSTEM PROTEIN"/>
    <property type="match status" value="1"/>
</dbReference>
<dbReference type="InterPro" id="IPR007712">
    <property type="entry name" value="RelE/ParE_toxin"/>
</dbReference>
<keyword evidence="2" id="KW-1277">Toxin-antitoxin system</keyword>
<dbReference type="Gene3D" id="3.30.2310.20">
    <property type="entry name" value="RelE-like"/>
    <property type="match status" value="1"/>
</dbReference>
<reference evidence="3" key="1">
    <citation type="submission" date="2023-02" db="EMBL/GenBank/DDBJ databases">
        <title>Tahibacter soli sp. nov. isolated from soil.</title>
        <authorList>
            <person name="Baek J.H."/>
            <person name="Lee J.K."/>
            <person name="Choi D.G."/>
            <person name="Jeon C.O."/>
        </authorList>
    </citation>
    <scope>NUCLEOTIDE SEQUENCE</scope>
    <source>
        <strain evidence="3">BL</strain>
    </source>
</reference>
<accession>A0A9X3YHU2</accession>